<dbReference type="AlphaFoldDB" id="A0A6M8UGU0"/>
<evidence type="ECO:0000256" key="7">
    <source>
        <dbReference type="ARBA" id="ARBA00023150"/>
    </source>
</evidence>
<proteinExistence type="inferred from homology"/>
<evidence type="ECO:0000256" key="8">
    <source>
        <dbReference type="HAMAP-Rule" id="MF_00316"/>
    </source>
</evidence>
<keyword evidence="5 8" id="KW-0460">Magnesium</keyword>
<keyword evidence="4 8" id="KW-0547">Nucleotide-binding</keyword>
<evidence type="ECO:0000259" key="9">
    <source>
        <dbReference type="Pfam" id="PF12804"/>
    </source>
</evidence>
<dbReference type="Gene3D" id="3.90.550.10">
    <property type="entry name" value="Spore Coat Polysaccharide Biosynthesis Protein SpsA, Chain A"/>
    <property type="match status" value="1"/>
</dbReference>
<comment type="domain">
    <text evidence="8">The N-terminal domain determines nucleotide recognition and specific binding, while the C-terminal domain determines the specific binding to the target protein.</text>
</comment>
<dbReference type="Proteomes" id="UP000505325">
    <property type="component" value="Chromosome"/>
</dbReference>
<comment type="subunit">
    <text evidence="8">Monomer.</text>
</comment>
<keyword evidence="11" id="KW-1185">Reference proteome</keyword>
<evidence type="ECO:0000256" key="2">
    <source>
        <dbReference type="ARBA" id="ARBA00022679"/>
    </source>
</evidence>
<keyword evidence="2 8" id="KW-0808">Transferase</keyword>
<comment type="similarity">
    <text evidence="8">Belongs to the MobA family.</text>
</comment>
<comment type="cofactor">
    <cofactor evidence="8">
        <name>Mg(2+)</name>
        <dbReference type="ChEBI" id="CHEBI:18420"/>
    </cofactor>
</comment>
<dbReference type="EMBL" id="CP054212">
    <property type="protein sequence ID" value="QKJ89109.1"/>
    <property type="molecule type" value="Genomic_DNA"/>
</dbReference>
<comment type="function">
    <text evidence="8">Transfers a GMP moiety from GTP to Mo-molybdopterin (Mo-MPT) cofactor (Moco or molybdenum cofactor) to form Mo-molybdopterin guanine dinucleotide (Mo-MGD) cofactor.</text>
</comment>
<dbReference type="PANTHER" id="PTHR19136:SF81">
    <property type="entry name" value="MOLYBDENUM COFACTOR GUANYLYLTRANSFERASE"/>
    <property type="match status" value="1"/>
</dbReference>
<accession>A0A6M8UGU0</accession>
<reference evidence="10 11" key="1">
    <citation type="submission" date="2020-06" db="EMBL/GenBank/DDBJ databases">
        <title>Genome sequence of Paramixta manurensis strain PD-1.</title>
        <authorList>
            <person name="Lee C.W."/>
            <person name="Kim J."/>
        </authorList>
    </citation>
    <scope>NUCLEOTIDE SEQUENCE [LARGE SCALE GENOMIC DNA]</scope>
    <source>
        <strain evidence="10 11">PD-1</strain>
    </source>
</reference>
<feature type="binding site" evidence="8">
    <location>
        <position position="26"/>
    </location>
    <ligand>
        <name>GTP</name>
        <dbReference type="ChEBI" id="CHEBI:37565"/>
    </ligand>
</feature>
<keyword evidence="7 8" id="KW-0501">Molybdenum cofactor biosynthesis</keyword>
<evidence type="ECO:0000256" key="6">
    <source>
        <dbReference type="ARBA" id="ARBA00023134"/>
    </source>
</evidence>
<evidence type="ECO:0000313" key="10">
    <source>
        <dbReference type="EMBL" id="QKJ89109.1"/>
    </source>
</evidence>
<name>A0A6M8UGU0_9GAMM</name>
<feature type="binding site" evidence="8">
    <location>
        <begin position="13"/>
        <end position="15"/>
    </location>
    <ligand>
        <name>GTP</name>
        <dbReference type="ChEBI" id="CHEBI:37565"/>
    </ligand>
</feature>
<evidence type="ECO:0000313" key="11">
    <source>
        <dbReference type="Proteomes" id="UP000505325"/>
    </source>
</evidence>
<sequence>MRQQCNQVTGVILAGGRSQRMGGEDKGLMMFRTQPLWQHVLQRLQPQVAQVVISANRHPQRYRQSGLTVIGDTLPDFPGPLAGMLATLRAIDTEWAAFSSCDTPFIPHDFVQRLWQEKHDAQAVWVRSAARDHPALALVHRDVADRLEDFLHRGERRLRLFLQQVGGRPVLFDDDERLFININTPQDLLLYQEEK</sequence>
<dbReference type="InterPro" id="IPR025877">
    <property type="entry name" value="MobA-like_NTP_Trfase"/>
</dbReference>
<dbReference type="HAMAP" id="MF_00316">
    <property type="entry name" value="MobA"/>
    <property type="match status" value="1"/>
</dbReference>
<dbReference type="GO" id="GO:1902758">
    <property type="term" value="P:bis(molybdopterin guanine dinucleotide)molybdenum biosynthetic process"/>
    <property type="evidence" value="ECO:0007669"/>
    <property type="project" value="TreeGrafter"/>
</dbReference>
<keyword evidence="3 8" id="KW-0479">Metal-binding</keyword>
<feature type="binding site" evidence="8">
    <location>
        <position position="102"/>
    </location>
    <ligand>
        <name>Mg(2+)</name>
        <dbReference type="ChEBI" id="CHEBI:18420"/>
    </ligand>
</feature>
<feature type="domain" description="MobA-like NTP transferase" evidence="9">
    <location>
        <begin position="10"/>
        <end position="163"/>
    </location>
</feature>
<dbReference type="CDD" id="cd02503">
    <property type="entry name" value="MobA"/>
    <property type="match status" value="1"/>
</dbReference>
<dbReference type="GO" id="GO:0005525">
    <property type="term" value="F:GTP binding"/>
    <property type="evidence" value="ECO:0007669"/>
    <property type="project" value="UniProtKB-UniRule"/>
</dbReference>
<dbReference type="NCBIfam" id="TIGR02665">
    <property type="entry name" value="molyb_mobA"/>
    <property type="match status" value="1"/>
</dbReference>
<evidence type="ECO:0000256" key="4">
    <source>
        <dbReference type="ARBA" id="ARBA00022741"/>
    </source>
</evidence>
<dbReference type="GO" id="GO:0061603">
    <property type="term" value="F:molybdenum cofactor guanylyltransferase activity"/>
    <property type="evidence" value="ECO:0007669"/>
    <property type="project" value="UniProtKB-EC"/>
</dbReference>
<keyword evidence="6 8" id="KW-0342">GTP-binding</keyword>
<dbReference type="EC" id="2.7.7.77" evidence="8"/>
<dbReference type="SUPFAM" id="SSF53448">
    <property type="entry name" value="Nucleotide-diphospho-sugar transferases"/>
    <property type="match status" value="1"/>
</dbReference>
<comment type="caution">
    <text evidence="8">Lacks conserved residue(s) required for the propagation of feature annotation.</text>
</comment>
<feature type="binding site" evidence="8">
    <location>
        <position position="72"/>
    </location>
    <ligand>
        <name>GTP</name>
        <dbReference type="ChEBI" id="CHEBI:37565"/>
    </ligand>
</feature>
<dbReference type="Pfam" id="PF12804">
    <property type="entry name" value="NTP_transf_3"/>
    <property type="match status" value="1"/>
</dbReference>
<organism evidence="10 11">
    <name type="scientific">Paramixta manurensis</name>
    <dbReference type="NCBI Taxonomy" id="2740817"/>
    <lineage>
        <taxon>Bacteria</taxon>
        <taxon>Pseudomonadati</taxon>
        <taxon>Pseudomonadota</taxon>
        <taxon>Gammaproteobacteria</taxon>
        <taxon>Enterobacterales</taxon>
        <taxon>Erwiniaceae</taxon>
        <taxon>Paramixta</taxon>
    </lineage>
</organism>
<evidence type="ECO:0000256" key="5">
    <source>
        <dbReference type="ARBA" id="ARBA00022842"/>
    </source>
</evidence>
<keyword evidence="1 8" id="KW-0963">Cytoplasm</keyword>
<comment type="catalytic activity">
    <reaction evidence="8">
        <text>Mo-molybdopterin + GTP + H(+) = Mo-molybdopterin guanine dinucleotide + diphosphate</text>
        <dbReference type="Rhea" id="RHEA:34243"/>
        <dbReference type="ChEBI" id="CHEBI:15378"/>
        <dbReference type="ChEBI" id="CHEBI:33019"/>
        <dbReference type="ChEBI" id="CHEBI:37565"/>
        <dbReference type="ChEBI" id="CHEBI:71302"/>
        <dbReference type="ChEBI" id="CHEBI:71310"/>
        <dbReference type="EC" id="2.7.7.77"/>
    </reaction>
</comment>
<comment type="subcellular location">
    <subcellularLocation>
        <location evidence="8">Cytoplasm</location>
    </subcellularLocation>
</comment>
<evidence type="ECO:0000256" key="3">
    <source>
        <dbReference type="ARBA" id="ARBA00022723"/>
    </source>
</evidence>
<dbReference type="KEGG" id="pmak:PMPD1_4207"/>
<feature type="binding site" evidence="8">
    <location>
        <position position="102"/>
    </location>
    <ligand>
        <name>GTP</name>
        <dbReference type="ChEBI" id="CHEBI:37565"/>
    </ligand>
</feature>
<dbReference type="InterPro" id="IPR029044">
    <property type="entry name" value="Nucleotide-diphossugar_trans"/>
</dbReference>
<evidence type="ECO:0000256" key="1">
    <source>
        <dbReference type="ARBA" id="ARBA00022490"/>
    </source>
</evidence>
<dbReference type="InterPro" id="IPR013482">
    <property type="entry name" value="Molybde_CF_guanTrfase"/>
</dbReference>
<protein>
    <recommendedName>
        <fullName evidence="8">Molybdenum cofactor guanylyltransferase</fullName>
        <shortName evidence="8">MoCo guanylyltransferase</shortName>
        <ecNumber evidence="8">2.7.7.77</ecNumber>
    </recommendedName>
    <alternativeName>
        <fullName evidence="8">GTP:molybdopterin guanylyltransferase</fullName>
    </alternativeName>
    <alternativeName>
        <fullName evidence="8">Mo-MPT guanylyltransferase</fullName>
    </alternativeName>
    <alternativeName>
        <fullName evidence="8">Molybdopterin guanylyltransferase</fullName>
    </alternativeName>
    <alternativeName>
        <fullName evidence="8">Molybdopterin-guanine dinucleotide synthase</fullName>
        <shortName evidence="8">MGD synthase</shortName>
    </alternativeName>
</protein>
<dbReference type="GO" id="GO:0046872">
    <property type="term" value="F:metal ion binding"/>
    <property type="evidence" value="ECO:0007669"/>
    <property type="project" value="UniProtKB-KW"/>
</dbReference>
<gene>
    <name evidence="8" type="primary">mobA</name>
    <name evidence="10" type="ORF">PMPD1_4207</name>
</gene>
<dbReference type="RefSeq" id="WP_173635927.1">
    <property type="nucleotide sequence ID" value="NZ_CP054212.1"/>
</dbReference>
<dbReference type="GO" id="GO:0005737">
    <property type="term" value="C:cytoplasm"/>
    <property type="evidence" value="ECO:0007669"/>
    <property type="project" value="UniProtKB-SubCell"/>
</dbReference>
<dbReference type="PANTHER" id="PTHR19136">
    <property type="entry name" value="MOLYBDENUM COFACTOR GUANYLYLTRANSFERASE"/>
    <property type="match status" value="1"/>
</dbReference>